<evidence type="ECO:0000313" key="1">
    <source>
        <dbReference type="EMBL" id="CDW47879.1"/>
    </source>
</evidence>
<accession>A0A0K2VBM3</accession>
<sequence>MTMNGVTFSVKYAYGPNELSTSFFQSIISNKKKDPFPSILIGYLNAGLDGLTNQYPNSKVLGELFVRFKFVVILKRYYPKEKYPNKETNNLLRLTWR</sequence>
<reference evidence="1" key="1">
    <citation type="submission" date="2014-05" db="EMBL/GenBank/DDBJ databases">
        <authorList>
            <person name="Chronopoulou M."/>
        </authorList>
    </citation>
    <scope>NUCLEOTIDE SEQUENCE</scope>
    <source>
        <tissue evidence="1">Whole organism</tissue>
    </source>
</reference>
<dbReference type="EMBL" id="HACA01030518">
    <property type="protein sequence ID" value="CDW47879.1"/>
    <property type="molecule type" value="Transcribed_RNA"/>
</dbReference>
<organism evidence="1">
    <name type="scientific">Lepeophtheirus salmonis</name>
    <name type="common">Salmon louse</name>
    <name type="synonym">Caligus salmonis</name>
    <dbReference type="NCBI Taxonomy" id="72036"/>
    <lineage>
        <taxon>Eukaryota</taxon>
        <taxon>Metazoa</taxon>
        <taxon>Ecdysozoa</taxon>
        <taxon>Arthropoda</taxon>
        <taxon>Crustacea</taxon>
        <taxon>Multicrustacea</taxon>
        <taxon>Hexanauplia</taxon>
        <taxon>Copepoda</taxon>
        <taxon>Siphonostomatoida</taxon>
        <taxon>Caligidae</taxon>
        <taxon>Lepeophtheirus</taxon>
    </lineage>
</organism>
<name>A0A0K2VBM3_LEPSM</name>
<dbReference type="AlphaFoldDB" id="A0A0K2VBM3"/>
<protein>
    <submittedName>
        <fullName evidence="1">Uncharacterized protein</fullName>
    </submittedName>
</protein>
<proteinExistence type="predicted"/>